<dbReference type="InterPro" id="IPR013830">
    <property type="entry name" value="SGNH_hydro"/>
</dbReference>
<evidence type="ECO:0000313" key="2">
    <source>
        <dbReference type="EMBL" id="OAF67913.1"/>
    </source>
</evidence>
<evidence type="ECO:0000259" key="1">
    <source>
        <dbReference type="Pfam" id="PF13472"/>
    </source>
</evidence>
<proteinExistence type="predicted"/>
<protein>
    <submittedName>
        <fullName evidence="2">Isoamyl acetate-hydrolyzing esterase 1</fullName>
    </submittedName>
</protein>
<dbReference type="AlphaFoldDB" id="A0A177B2U0"/>
<name>A0A177B2U0_9BILA</name>
<dbReference type="InterPro" id="IPR036514">
    <property type="entry name" value="SGNH_hydro_sf"/>
</dbReference>
<comment type="caution">
    <text evidence="2">The sequence shown here is derived from an EMBL/GenBank/DDBJ whole genome shotgun (WGS) entry which is preliminary data.</text>
</comment>
<keyword evidence="3" id="KW-1185">Reference proteome</keyword>
<evidence type="ECO:0000313" key="3">
    <source>
        <dbReference type="Proteomes" id="UP000078046"/>
    </source>
</evidence>
<reference evidence="2 3" key="1">
    <citation type="submission" date="2016-04" db="EMBL/GenBank/DDBJ databases">
        <title>The genome of Intoshia linei affirms orthonectids as highly simplified spiralians.</title>
        <authorList>
            <person name="Mikhailov K.V."/>
            <person name="Slusarev G.S."/>
            <person name="Nikitin M.A."/>
            <person name="Logacheva M.D."/>
            <person name="Penin A."/>
            <person name="Aleoshin V."/>
            <person name="Panchin Y.V."/>
        </authorList>
    </citation>
    <scope>NUCLEOTIDE SEQUENCE [LARGE SCALE GENOMIC DNA]</scope>
    <source>
        <strain evidence="2">Intl2013</strain>
        <tissue evidence="2">Whole animal</tissue>
    </source>
</reference>
<dbReference type="Pfam" id="PF13472">
    <property type="entry name" value="Lipase_GDSL_2"/>
    <property type="match status" value="1"/>
</dbReference>
<dbReference type="PANTHER" id="PTHR14209:SF19">
    <property type="entry name" value="ISOAMYL ACETATE-HYDROLYZING ESTERASE 1 HOMOLOG"/>
    <property type="match status" value="1"/>
</dbReference>
<dbReference type="Proteomes" id="UP000078046">
    <property type="component" value="Unassembled WGS sequence"/>
</dbReference>
<dbReference type="OrthoDB" id="671439at2759"/>
<feature type="domain" description="SGNH hydrolase-type esterase" evidence="1">
    <location>
        <begin position="23"/>
        <end position="207"/>
    </location>
</feature>
<accession>A0A177B2U0</accession>
<dbReference type="PANTHER" id="PTHR14209">
    <property type="entry name" value="ISOAMYL ACETATE-HYDROLYZING ESTERASE 1"/>
    <property type="match status" value="1"/>
</dbReference>
<dbReference type="InterPro" id="IPR045136">
    <property type="entry name" value="Iah1-like"/>
</dbReference>
<dbReference type="SUPFAM" id="SSF52266">
    <property type="entry name" value="SGNH hydrolase"/>
    <property type="match status" value="1"/>
</dbReference>
<gene>
    <name evidence="2" type="ORF">A3Q56_04356</name>
</gene>
<organism evidence="2 3">
    <name type="scientific">Intoshia linei</name>
    <dbReference type="NCBI Taxonomy" id="1819745"/>
    <lineage>
        <taxon>Eukaryota</taxon>
        <taxon>Metazoa</taxon>
        <taxon>Spiralia</taxon>
        <taxon>Lophotrochozoa</taxon>
        <taxon>Mesozoa</taxon>
        <taxon>Orthonectida</taxon>
        <taxon>Rhopaluridae</taxon>
        <taxon>Intoshia</taxon>
    </lineage>
</organism>
<dbReference type="EMBL" id="LWCA01000548">
    <property type="protein sequence ID" value="OAF67913.1"/>
    <property type="molecule type" value="Genomic_DNA"/>
</dbReference>
<dbReference type="Gene3D" id="3.40.50.1110">
    <property type="entry name" value="SGNH hydrolase"/>
    <property type="match status" value="1"/>
</dbReference>
<sequence>MNLYYSILFYLIIVKMVKSKIIFLGDSHTQRGFSDKSPWLGIIANKYVRKFDILNYGFSGYNSKWINWSKEKIFNDSLLNVVGIVIFIGSNDSTDLVLNQLQSVPIDQFIKNYNDILDYLKCMYQNAKVFLISPPPCCEKSYQKHCYLNDKIDCVHFKNVQHYANTVKKIAQYKSCQFIDCWSKFVESNNIDILLEDGLHLNYNGAKLLATIIIESFEQNFQNLFETGCNWRNVDFLNQKESLLKEFK</sequence>